<feature type="chain" id="PRO_5041351080" evidence="1">
    <location>
        <begin position="21"/>
        <end position="124"/>
    </location>
</feature>
<dbReference type="AlphaFoldDB" id="A0AA39Z700"/>
<reference evidence="2" key="1">
    <citation type="submission" date="2023-06" db="EMBL/GenBank/DDBJ databases">
        <title>Genome-scale phylogeny and comparative genomics of the fungal order Sordariales.</title>
        <authorList>
            <consortium name="Lawrence Berkeley National Laboratory"/>
            <person name="Hensen N."/>
            <person name="Bonometti L."/>
            <person name="Westerberg I."/>
            <person name="Brannstrom I.O."/>
            <person name="Guillou S."/>
            <person name="Cros-Aarteil S."/>
            <person name="Calhoun S."/>
            <person name="Haridas S."/>
            <person name="Kuo A."/>
            <person name="Mondo S."/>
            <person name="Pangilinan J."/>
            <person name="Riley R."/>
            <person name="Labutti K."/>
            <person name="Andreopoulos B."/>
            <person name="Lipzen A."/>
            <person name="Chen C."/>
            <person name="Yanf M."/>
            <person name="Daum C."/>
            <person name="Ng V."/>
            <person name="Clum A."/>
            <person name="Steindorff A."/>
            <person name="Ohm R."/>
            <person name="Martin F."/>
            <person name="Silar P."/>
            <person name="Natvig D."/>
            <person name="Lalanne C."/>
            <person name="Gautier V."/>
            <person name="Ament-Velasquez S.L."/>
            <person name="Kruys A."/>
            <person name="Hutchinson M.I."/>
            <person name="Powell A.J."/>
            <person name="Barry K."/>
            <person name="Miller A.N."/>
            <person name="Grigoriev I.V."/>
            <person name="Debuchy R."/>
            <person name="Gladieux P."/>
            <person name="Thoren M.H."/>
            <person name="Johannesson H."/>
        </authorList>
    </citation>
    <scope>NUCLEOTIDE SEQUENCE</scope>
    <source>
        <strain evidence="2">CBS 307.81</strain>
    </source>
</reference>
<protein>
    <submittedName>
        <fullName evidence="2">Uncharacterized protein</fullName>
    </submittedName>
</protein>
<organism evidence="2 3">
    <name type="scientific">Cercophora samala</name>
    <dbReference type="NCBI Taxonomy" id="330535"/>
    <lineage>
        <taxon>Eukaryota</taxon>
        <taxon>Fungi</taxon>
        <taxon>Dikarya</taxon>
        <taxon>Ascomycota</taxon>
        <taxon>Pezizomycotina</taxon>
        <taxon>Sordariomycetes</taxon>
        <taxon>Sordariomycetidae</taxon>
        <taxon>Sordariales</taxon>
        <taxon>Lasiosphaeriaceae</taxon>
        <taxon>Cercophora</taxon>
    </lineage>
</organism>
<keyword evidence="1" id="KW-0732">Signal</keyword>
<dbReference type="Gene3D" id="2.60.20.10">
    <property type="entry name" value="Crystallins"/>
    <property type="match status" value="1"/>
</dbReference>
<comment type="caution">
    <text evidence="2">The sequence shown here is derived from an EMBL/GenBank/DDBJ whole genome shotgun (WGS) entry which is preliminary data.</text>
</comment>
<name>A0AA39Z700_9PEZI</name>
<keyword evidence="3" id="KW-1185">Reference proteome</keyword>
<sequence length="124" mass="13889">MIAVKSLIAYLALGTASVLAAPATTIKVSPRQADDVSIFACTEARFTGECRMIPTPAGKCFNIDEAWNDEISSIQNLERDSFKCKWFEHVNCQGKEYKNQDDADLRDGNGFFDDRITSWLCELK</sequence>
<dbReference type="Proteomes" id="UP001174997">
    <property type="component" value="Unassembled WGS sequence"/>
</dbReference>
<feature type="signal peptide" evidence="1">
    <location>
        <begin position="1"/>
        <end position="20"/>
    </location>
</feature>
<dbReference type="EMBL" id="JAULSY010000110">
    <property type="protein sequence ID" value="KAK0665411.1"/>
    <property type="molecule type" value="Genomic_DNA"/>
</dbReference>
<gene>
    <name evidence="2" type="ORF">QBC41DRAFT_379663</name>
</gene>
<evidence type="ECO:0000313" key="2">
    <source>
        <dbReference type="EMBL" id="KAK0665411.1"/>
    </source>
</evidence>
<evidence type="ECO:0000256" key="1">
    <source>
        <dbReference type="SAM" id="SignalP"/>
    </source>
</evidence>
<accession>A0AA39Z700</accession>
<evidence type="ECO:0000313" key="3">
    <source>
        <dbReference type="Proteomes" id="UP001174997"/>
    </source>
</evidence>
<proteinExistence type="predicted"/>